<dbReference type="PANTHER" id="PTHR48090:SF7">
    <property type="entry name" value="RFBJ PROTEIN"/>
    <property type="match status" value="1"/>
</dbReference>
<evidence type="ECO:0000256" key="1">
    <source>
        <dbReference type="ARBA" id="ARBA00006739"/>
    </source>
</evidence>
<dbReference type="InterPro" id="IPR050256">
    <property type="entry name" value="Glycosyltransferase_2"/>
</dbReference>
<evidence type="ECO:0000313" key="3">
    <source>
        <dbReference type="EMBL" id="CAA9438904.1"/>
    </source>
</evidence>
<dbReference type="InterPro" id="IPR029044">
    <property type="entry name" value="Nucleotide-diphossugar_trans"/>
</dbReference>
<gene>
    <name evidence="3" type="ORF">AVDCRST_MAG28-307</name>
</gene>
<organism evidence="3">
    <name type="scientific">uncultured Rubrobacteraceae bacterium</name>
    <dbReference type="NCBI Taxonomy" id="349277"/>
    <lineage>
        <taxon>Bacteria</taxon>
        <taxon>Bacillati</taxon>
        <taxon>Actinomycetota</taxon>
        <taxon>Rubrobacteria</taxon>
        <taxon>Rubrobacterales</taxon>
        <taxon>Rubrobacteraceae</taxon>
        <taxon>environmental samples</taxon>
    </lineage>
</organism>
<proteinExistence type="inferred from homology"/>
<dbReference type="PANTHER" id="PTHR48090">
    <property type="entry name" value="UNDECAPRENYL-PHOSPHATE 4-DEOXY-4-FORMAMIDO-L-ARABINOSE TRANSFERASE-RELATED"/>
    <property type="match status" value="1"/>
</dbReference>
<protein>
    <submittedName>
        <fullName evidence="3">Dolichyl-phosphate mannose synthase</fullName>
    </submittedName>
</protein>
<dbReference type="CDD" id="cd04179">
    <property type="entry name" value="DPM_DPG-synthase_like"/>
    <property type="match status" value="1"/>
</dbReference>
<dbReference type="EMBL" id="CADCVE010000007">
    <property type="protein sequence ID" value="CAA9438904.1"/>
    <property type="molecule type" value="Genomic_DNA"/>
</dbReference>
<sequence>MKHLIVVVPAKDEEATIGELLDRISRVRMPECELRALVVDDGSSDRTAEIARAKGAIVVRHPENRGLGAAVRTGLRAAVEGGASAVAYLDADLEYYPEDIPRLVEPILAGRADYVLGSRFLGGGRGVRGMKLYRKIGNHAFTFLLVFLTRRWMTDGQTGMRAFSREAAADAEIIHDYNYAQVLTLDLLRKGFRLEEAPIRYRLREHGDSFISWRYPSKVLPAIWRELRAP</sequence>
<accession>A0A6J4QA97</accession>
<dbReference type="SUPFAM" id="SSF53448">
    <property type="entry name" value="Nucleotide-diphospho-sugar transferases"/>
    <property type="match status" value="1"/>
</dbReference>
<dbReference type="Pfam" id="PF00535">
    <property type="entry name" value="Glycos_transf_2"/>
    <property type="match status" value="1"/>
</dbReference>
<dbReference type="InterPro" id="IPR001173">
    <property type="entry name" value="Glyco_trans_2-like"/>
</dbReference>
<name>A0A6J4QA97_9ACTN</name>
<feature type="domain" description="Glycosyltransferase 2-like" evidence="2">
    <location>
        <begin position="6"/>
        <end position="168"/>
    </location>
</feature>
<reference evidence="3" key="1">
    <citation type="submission" date="2020-02" db="EMBL/GenBank/DDBJ databases">
        <authorList>
            <person name="Meier V. D."/>
        </authorList>
    </citation>
    <scope>NUCLEOTIDE SEQUENCE</scope>
    <source>
        <strain evidence="3">AVDCRST_MAG28</strain>
    </source>
</reference>
<comment type="similarity">
    <text evidence="1">Belongs to the glycosyltransferase 2 family.</text>
</comment>
<evidence type="ECO:0000259" key="2">
    <source>
        <dbReference type="Pfam" id="PF00535"/>
    </source>
</evidence>
<dbReference type="Gene3D" id="3.90.550.10">
    <property type="entry name" value="Spore Coat Polysaccharide Biosynthesis Protein SpsA, Chain A"/>
    <property type="match status" value="1"/>
</dbReference>
<dbReference type="AlphaFoldDB" id="A0A6J4QA97"/>